<dbReference type="PANTHER" id="PTHR10271:SF0">
    <property type="entry name" value="INTERFERON-INDUCED PROTEIN WITH TETRATRICOPEPTIDE REPEATS 5"/>
    <property type="match status" value="1"/>
</dbReference>
<evidence type="ECO:0000313" key="6">
    <source>
        <dbReference type="Proteomes" id="UP000677054"/>
    </source>
</evidence>
<feature type="region of interest" description="Disordered" evidence="4">
    <location>
        <begin position="1"/>
        <end position="30"/>
    </location>
</feature>
<dbReference type="SUPFAM" id="SSF48452">
    <property type="entry name" value="TPR-like"/>
    <property type="match status" value="1"/>
</dbReference>
<dbReference type="GO" id="GO:0005829">
    <property type="term" value="C:cytosol"/>
    <property type="evidence" value="ECO:0007669"/>
    <property type="project" value="TreeGrafter"/>
</dbReference>
<reference evidence="5" key="1">
    <citation type="submission" date="2020-11" db="EMBL/GenBank/DDBJ databases">
        <authorList>
            <person name="Tran Van P."/>
        </authorList>
    </citation>
    <scope>NUCLEOTIDE SEQUENCE</scope>
</reference>
<dbReference type="Proteomes" id="UP000677054">
    <property type="component" value="Unassembled WGS sequence"/>
</dbReference>
<evidence type="ECO:0000256" key="3">
    <source>
        <dbReference type="ARBA" id="ARBA00038336"/>
    </source>
</evidence>
<keyword evidence="1" id="KW-0677">Repeat</keyword>
<gene>
    <name evidence="5" type="ORF">DSTB1V02_LOCUS10243</name>
</gene>
<feature type="compositionally biased region" description="Polar residues" evidence="4">
    <location>
        <begin position="1"/>
        <end position="11"/>
    </location>
</feature>
<dbReference type="InterPro" id="IPR011990">
    <property type="entry name" value="TPR-like_helical_dom_sf"/>
</dbReference>
<dbReference type="EMBL" id="LR902390">
    <property type="protein sequence ID" value="CAD7250470.1"/>
    <property type="molecule type" value="Genomic_DNA"/>
</dbReference>
<protein>
    <submittedName>
        <fullName evidence="5">Uncharacterized protein</fullName>
    </submittedName>
</protein>
<dbReference type="AlphaFoldDB" id="A0A7R9AAJ1"/>
<keyword evidence="2" id="KW-0802">TPR repeat</keyword>
<comment type="similarity">
    <text evidence="3">Belongs to the IFIT family.</text>
</comment>
<keyword evidence="6" id="KW-1185">Reference proteome</keyword>
<dbReference type="Gene3D" id="1.25.40.10">
    <property type="entry name" value="Tetratricopeptide repeat domain"/>
    <property type="match status" value="2"/>
</dbReference>
<dbReference type="EMBL" id="CAJPEV010002873">
    <property type="protein sequence ID" value="CAG0898301.1"/>
    <property type="molecule type" value="Genomic_DNA"/>
</dbReference>
<dbReference type="PANTHER" id="PTHR10271">
    <property type="entry name" value="INTERFERON-INDUCED PROTEIN WITH TETRATRICOPEPTIDE REPEATS"/>
    <property type="match status" value="1"/>
</dbReference>
<name>A0A7R9AAJ1_9CRUS</name>
<feature type="compositionally biased region" description="Basic and acidic residues" evidence="4">
    <location>
        <begin position="12"/>
        <end position="22"/>
    </location>
</feature>
<dbReference type="InterPro" id="IPR019734">
    <property type="entry name" value="TPR_rpt"/>
</dbReference>
<proteinExistence type="inferred from homology"/>
<dbReference type="Pfam" id="PF13181">
    <property type="entry name" value="TPR_8"/>
    <property type="match status" value="1"/>
</dbReference>
<evidence type="ECO:0000256" key="2">
    <source>
        <dbReference type="ARBA" id="ARBA00022803"/>
    </source>
</evidence>
<accession>A0A7R9AAJ1</accession>
<evidence type="ECO:0000313" key="5">
    <source>
        <dbReference type="EMBL" id="CAD7250470.1"/>
    </source>
</evidence>
<evidence type="ECO:0000256" key="1">
    <source>
        <dbReference type="ARBA" id="ARBA00022737"/>
    </source>
</evidence>
<organism evidence="5">
    <name type="scientific">Darwinula stevensoni</name>
    <dbReference type="NCBI Taxonomy" id="69355"/>
    <lineage>
        <taxon>Eukaryota</taxon>
        <taxon>Metazoa</taxon>
        <taxon>Ecdysozoa</taxon>
        <taxon>Arthropoda</taxon>
        <taxon>Crustacea</taxon>
        <taxon>Oligostraca</taxon>
        <taxon>Ostracoda</taxon>
        <taxon>Podocopa</taxon>
        <taxon>Podocopida</taxon>
        <taxon>Darwinulocopina</taxon>
        <taxon>Darwinuloidea</taxon>
        <taxon>Darwinulidae</taxon>
        <taxon>Darwinula</taxon>
    </lineage>
</organism>
<dbReference type="SUPFAM" id="SSF81901">
    <property type="entry name" value="HCP-like"/>
    <property type="match status" value="1"/>
</dbReference>
<dbReference type="GO" id="GO:0051607">
    <property type="term" value="P:defense response to virus"/>
    <property type="evidence" value="ECO:0007669"/>
    <property type="project" value="TreeGrafter"/>
</dbReference>
<sequence>MASHPLPSSESFPEKEGEKESSPIEESMEEMLNKTECHFAWRPDQHGRIPPGSNNITRMEENKNSLKQDNDPFLLAISDLLLAYEHGRLDDPKKSLEILQRIQSEIAKMHGAKSEERETLQYLTSCNLAYVHLLMGKPDAAREILDRTQRFSESQGKIKAQIFYAKAAAFSEFSKELYPDALEFYREGLMMDPENYNLQLGMGIMLGRIRRNESSACITTDEENEEIKALRKAVQIKRCHRSLVFLAESLREHARALESAKAPKSDEDLITKLNEEALELYIEVSEDPSANAESLVRCGEGFMRLPEEMRDAQKAKECYLKAYKLSPKKSMVNHKLGVFYTKEDPTLAKKHLEAAIDISYGEGNFAAHMTYVNLMLDTEKTFDPADEWKKMLERYPELFCQIELHILQMQYISQQKPKIGFSHAENALETLLQMKKPRKIFGSSYNLSKKGVRVKTKHPPKKFAHEHLLDGLKSLKKGLPQKQDQIDTMIEKVTTWENAHLATPEIASHA</sequence>
<evidence type="ECO:0000256" key="4">
    <source>
        <dbReference type="SAM" id="MobiDB-lite"/>
    </source>
</evidence>